<gene>
    <name evidence="4" type="ORF">ET989_07650</name>
</gene>
<dbReference type="Pfam" id="PF00359">
    <property type="entry name" value="PTS_EIIA_2"/>
    <property type="match status" value="1"/>
</dbReference>
<dbReference type="Proteomes" id="UP000292373">
    <property type="component" value="Unassembled WGS sequence"/>
</dbReference>
<reference evidence="4 5" key="1">
    <citation type="submission" date="2019-01" db="EMBL/GenBank/DDBJ databases">
        <title>Lactibacter flavus gen. nov., sp. nov., a novel bacterium of the family Propionibacteriaceae isolated from raw milk and dairy products.</title>
        <authorList>
            <person name="Huptas C."/>
            <person name="Wenning M."/>
            <person name="Breitenwieser F."/>
            <person name="Doll E."/>
            <person name="Von Neubeck M."/>
            <person name="Busse H.-J."/>
            <person name="Scherer S."/>
        </authorList>
    </citation>
    <scope>NUCLEOTIDE SEQUENCE [LARGE SCALE GENOMIC DNA]</scope>
    <source>
        <strain evidence="4 5">KCTC 33808</strain>
    </source>
</reference>
<name>A0A4Q9KFT9_9ACTN</name>
<dbReference type="PROSITE" id="PS51372">
    <property type="entry name" value="PRD_2"/>
    <property type="match status" value="1"/>
</dbReference>
<comment type="caution">
    <text evidence="4">The sequence shown here is derived from an EMBL/GenBank/DDBJ whole genome shotgun (WGS) entry which is preliminary data.</text>
</comment>
<dbReference type="InterPro" id="IPR002178">
    <property type="entry name" value="PTS_EIIA_type-2_dom"/>
</dbReference>
<feature type="domain" description="PRD" evidence="3">
    <location>
        <begin position="275"/>
        <end position="382"/>
    </location>
</feature>
<dbReference type="InterPro" id="IPR011608">
    <property type="entry name" value="PRD"/>
</dbReference>
<sequence length="633" mass="68616">MNRAVTILSQLESSDSTTREELARRCGVGVRTIASEIAHLNKALEGAASIRLADGRYRLLIVDAGAYGRGRERLATVRESFNDPQWRAAWILARLLRSEVPVRTEDLALEMRLGRTSVVADVADLRTLLSPFGVTIEGRTRVGLQLAGPEAGIRLAVLDHAYAAAYRDYPLGDDLQAAVEEVLTAHRLGSESRAHMLRWVTVVLDRHLTGHDLGALPATYHDLLDTPAHDLARALAARLEPLLGERLPDEEVLFLALSAAGLRMVVDDGPTGVWPTAAAAGELVGRILERITDEMDVRLAPSELTQEFSQHLTFLLNRMRFGLRLAPDTQGGRLRDEYPAASRMATIAGDVIERETGLAVEAGELSLLTTYFQVFLAEHASKGSRDLVVTIVSGRGPATARLVRANLESVLPAGTRYSIVPDAAPGDLDDSDLVVTTPGTRAATRRPTLELGEVFDRQAVLRRLHALRVPTHGPLSHGASAGSFLAALLDEGRFVRLPAGCDYREGTQRLVARLTERGLVGAEFAAAIAAREDRATMQLDDQIGFPHATDPTIASPVCALGVVPRSDGEAGVRVIVCLAVPAKLAYDDTLLIRVYDEVIRLGANRPALAKLSRLTSYEQFFYFMENLATGPTT</sequence>
<dbReference type="Gene3D" id="1.10.1790.10">
    <property type="entry name" value="PRD domain"/>
    <property type="match status" value="1"/>
</dbReference>
<dbReference type="InterPro" id="IPR050661">
    <property type="entry name" value="BglG_antiterminators"/>
</dbReference>
<keyword evidence="1" id="KW-0677">Repeat</keyword>
<dbReference type="GO" id="GO:0006355">
    <property type="term" value="P:regulation of DNA-templated transcription"/>
    <property type="evidence" value="ECO:0007669"/>
    <property type="project" value="InterPro"/>
</dbReference>
<dbReference type="RefSeq" id="WP_131167946.1">
    <property type="nucleotide sequence ID" value="NZ_SDMQ01000006.1"/>
</dbReference>
<dbReference type="InterPro" id="IPR016152">
    <property type="entry name" value="PTrfase/Anion_transptr"/>
</dbReference>
<dbReference type="SUPFAM" id="SSF55804">
    <property type="entry name" value="Phoshotransferase/anion transport protein"/>
    <property type="match status" value="1"/>
</dbReference>
<dbReference type="SUPFAM" id="SSF63520">
    <property type="entry name" value="PTS-regulatory domain, PRD"/>
    <property type="match status" value="1"/>
</dbReference>
<proteinExistence type="predicted"/>
<keyword evidence="5" id="KW-1185">Reference proteome</keyword>
<protein>
    <submittedName>
        <fullName evidence="4">PRD domain-containing protein</fullName>
    </submittedName>
</protein>
<evidence type="ECO:0000259" key="3">
    <source>
        <dbReference type="PROSITE" id="PS51372"/>
    </source>
</evidence>
<feature type="domain" description="PTS EIIA type-2" evidence="2">
    <location>
        <begin position="487"/>
        <end position="627"/>
    </location>
</feature>
<dbReference type="EMBL" id="SDMQ01000006">
    <property type="protein sequence ID" value="TBT85033.1"/>
    <property type="molecule type" value="Genomic_DNA"/>
</dbReference>
<dbReference type="PANTHER" id="PTHR30185:SF13">
    <property type="entry name" value="LICABCH OPERON REGULATOR-RELATED"/>
    <property type="match status" value="1"/>
</dbReference>
<evidence type="ECO:0000256" key="1">
    <source>
        <dbReference type="ARBA" id="ARBA00022737"/>
    </source>
</evidence>
<dbReference type="PROSITE" id="PS51094">
    <property type="entry name" value="PTS_EIIA_TYPE_2"/>
    <property type="match status" value="1"/>
</dbReference>
<dbReference type="Gene3D" id="3.40.930.10">
    <property type="entry name" value="Mannitol-specific EII, Chain A"/>
    <property type="match status" value="1"/>
</dbReference>
<evidence type="ECO:0000313" key="4">
    <source>
        <dbReference type="EMBL" id="TBT85033.1"/>
    </source>
</evidence>
<dbReference type="InterPro" id="IPR036634">
    <property type="entry name" value="PRD_sf"/>
</dbReference>
<dbReference type="Gene3D" id="1.10.10.10">
    <property type="entry name" value="Winged helix-like DNA-binding domain superfamily/Winged helix DNA-binding domain"/>
    <property type="match status" value="1"/>
</dbReference>
<organism evidence="4 5">
    <name type="scientific">Propioniciclava sinopodophylli</name>
    <dbReference type="NCBI Taxonomy" id="1837344"/>
    <lineage>
        <taxon>Bacteria</taxon>
        <taxon>Bacillati</taxon>
        <taxon>Actinomycetota</taxon>
        <taxon>Actinomycetes</taxon>
        <taxon>Propionibacteriales</taxon>
        <taxon>Propionibacteriaceae</taxon>
        <taxon>Propioniciclava</taxon>
    </lineage>
</organism>
<dbReference type="Pfam" id="PF00874">
    <property type="entry name" value="PRD"/>
    <property type="match status" value="1"/>
</dbReference>
<dbReference type="AlphaFoldDB" id="A0A4Q9KFT9"/>
<dbReference type="InterPro" id="IPR036388">
    <property type="entry name" value="WH-like_DNA-bd_sf"/>
</dbReference>
<dbReference type="PANTHER" id="PTHR30185">
    <property type="entry name" value="CRYPTIC BETA-GLUCOSIDE BGL OPERON ANTITERMINATOR"/>
    <property type="match status" value="1"/>
</dbReference>
<accession>A0A4Q9KFT9</accession>
<dbReference type="OrthoDB" id="3175596at2"/>
<evidence type="ECO:0000259" key="2">
    <source>
        <dbReference type="PROSITE" id="PS51094"/>
    </source>
</evidence>
<evidence type="ECO:0000313" key="5">
    <source>
        <dbReference type="Proteomes" id="UP000292373"/>
    </source>
</evidence>